<evidence type="ECO:0000313" key="2">
    <source>
        <dbReference type="Proteomes" id="UP001187531"/>
    </source>
</evidence>
<dbReference type="GO" id="GO:0007508">
    <property type="term" value="P:larval heart development"/>
    <property type="evidence" value="ECO:0007669"/>
    <property type="project" value="TreeGrafter"/>
</dbReference>
<evidence type="ECO:0008006" key="3">
    <source>
        <dbReference type="Google" id="ProtNLM"/>
    </source>
</evidence>
<accession>A0AA88KTK8</accession>
<dbReference type="AlphaFoldDB" id="A0AA88KTK8"/>
<name>A0AA88KTK8_ARTSF</name>
<dbReference type="PANTHER" id="PTHR33395:SF22">
    <property type="entry name" value="REVERSE TRANSCRIPTASE DOMAIN-CONTAINING PROTEIN"/>
    <property type="match status" value="1"/>
</dbReference>
<gene>
    <name evidence="1" type="ORF">QYM36_018810</name>
</gene>
<protein>
    <recommendedName>
        <fullName evidence="3">Endonuclease/exonuclease/phosphatase domain-containing protein</fullName>
    </recommendedName>
</protein>
<comment type="caution">
    <text evidence="1">The sequence shown here is derived from an EMBL/GenBank/DDBJ whole genome shotgun (WGS) entry which is preliminary data.</text>
</comment>
<dbReference type="EMBL" id="JAVRJZ010000246">
    <property type="protein sequence ID" value="KAK2702582.1"/>
    <property type="molecule type" value="Genomic_DNA"/>
</dbReference>
<dbReference type="GO" id="GO:0061343">
    <property type="term" value="P:cell adhesion involved in heart morphogenesis"/>
    <property type="evidence" value="ECO:0007669"/>
    <property type="project" value="TreeGrafter"/>
</dbReference>
<sequence length="259" mass="28750">MHSNLDCVTKKLPEVQRLLANQYIDIFCATEFCPKNFLIILEDSHIAVDGYEVFSNFCSKGCRRGTVISLKNNLNTKILSLFSYVDVYPWVECVAVDCQLPEETSIAGNIYRSPSAPNANDLHQIVADLVSKIASSSSNSKFITRDFNMPDVIWVDGYGFTTLNNPDQATLNYVASPALTQLIDQPAHYRDGQNPTTLELVFTNNPDTVMSIRYLPAIGSSVHNCAMFSVLAATRPSNMIKSSYKDLIKSENTCQIGNL</sequence>
<keyword evidence="2" id="KW-1185">Reference proteome</keyword>
<dbReference type="SUPFAM" id="SSF56219">
    <property type="entry name" value="DNase I-like"/>
    <property type="match status" value="1"/>
</dbReference>
<dbReference type="GO" id="GO:0031012">
    <property type="term" value="C:extracellular matrix"/>
    <property type="evidence" value="ECO:0007669"/>
    <property type="project" value="TreeGrafter"/>
</dbReference>
<evidence type="ECO:0000313" key="1">
    <source>
        <dbReference type="EMBL" id="KAK2702582.1"/>
    </source>
</evidence>
<dbReference type="Proteomes" id="UP001187531">
    <property type="component" value="Unassembled WGS sequence"/>
</dbReference>
<proteinExistence type="predicted"/>
<dbReference type="InterPro" id="IPR036691">
    <property type="entry name" value="Endo/exonu/phosph_ase_sf"/>
</dbReference>
<organism evidence="1 2">
    <name type="scientific">Artemia franciscana</name>
    <name type="common">Brine shrimp</name>
    <name type="synonym">Artemia sanfranciscana</name>
    <dbReference type="NCBI Taxonomy" id="6661"/>
    <lineage>
        <taxon>Eukaryota</taxon>
        <taxon>Metazoa</taxon>
        <taxon>Ecdysozoa</taxon>
        <taxon>Arthropoda</taxon>
        <taxon>Crustacea</taxon>
        <taxon>Branchiopoda</taxon>
        <taxon>Anostraca</taxon>
        <taxon>Artemiidae</taxon>
        <taxon>Artemia</taxon>
    </lineage>
</organism>
<reference evidence="1" key="1">
    <citation type="submission" date="2023-07" db="EMBL/GenBank/DDBJ databases">
        <title>Chromosome-level genome assembly of Artemia franciscana.</title>
        <authorList>
            <person name="Jo E."/>
        </authorList>
    </citation>
    <scope>NUCLEOTIDE SEQUENCE</scope>
    <source>
        <tissue evidence="1">Whole body</tissue>
    </source>
</reference>
<dbReference type="Gene3D" id="3.60.10.10">
    <property type="entry name" value="Endonuclease/exonuclease/phosphatase"/>
    <property type="match status" value="1"/>
</dbReference>
<dbReference type="PANTHER" id="PTHR33395">
    <property type="entry name" value="TRANSCRIPTASE, PUTATIVE-RELATED-RELATED"/>
    <property type="match status" value="1"/>
</dbReference>